<name>A0A6A4R2T9_LUPAL</name>
<accession>A0A6A4R2T9</accession>
<sequence>MNLVSFLRVDPIMLMNQLIRNLEFETNAVKEDKQICGVIPASPLLL</sequence>
<organism evidence="1 2">
    <name type="scientific">Lupinus albus</name>
    <name type="common">White lupine</name>
    <name type="synonym">Lupinus termis</name>
    <dbReference type="NCBI Taxonomy" id="3870"/>
    <lineage>
        <taxon>Eukaryota</taxon>
        <taxon>Viridiplantae</taxon>
        <taxon>Streptophyta</taxon>
        <taxon>Embryophyta</taxon>
        <taxon>Tracheophyta</taxon>
        <taxon>Spermatophyta</taxon>
        <taxon>Magnoliopsida</taxon>
        <taxon>eudicotyledons</taxon>
        <taxon>Gunneridae</taxon>
        <taxon>Pentapetalae</taxon>
        <taxon>rosids</taxon>
        <taxon>fabids</taxon>
        <taxon>Fabales</taxon>
        <taxon>Fabaceae</taxon>
        <taxon>Papilionoideae</taxon>
        <taxon>50 kb inversion clade</taxon>
        <taxon>genistoids sensu lato</taxon>
        <taxon>core genistoids</taxon>
        <taxon>Genisteae</taxon>
        <taxon>Lupinus</taxon>
    </lineage>
</organism>
<protein>
    <submittedName>
        <fullName evidence="1">Uncharacterized protein</fullName>
    </submittedName>
</protein>
<evidence type="ECO:0000313" key="2">
    <source>
        <dbReference type="Proteomes" id="UP000447434"/>
    </source>
</evidence>
<proteinExistence type="predicted"/>
<dbReference type="Proteomes" id="UP000447434">
    <property type="component" value="Chromosome 1"/>
</dbReference>
<gene>
    <name evidence="1" type="ORF">Lalb_Chr01g0010351</name>
</gene>
<keyword evidence="2" id="KW-1185">Reference proteome</keyword>
<reference evidence="2" key="1">
    <citation type="journal article" date="2020" name="Nat. Commun.">
        <title>Genome sequence of the cluster root forming white lupin.</title>
        <authorList>
            <person name="Hufnagel B."/>
            <person name="Marques A."/>
            <person name="Soriano A."/>
            <person name="Marques L."/>
            <person name="Divol F."/>
            <person name="Doumas P."/>
            <person name="Sallet E."/>
            <person name="Mancinotti D."/>
            <person name="Carrere S."/>
            <person name="Marande W."/>
            <person name="Arribat S."/>
            <person name="Keller J."/>
            <person name="Huneau C."/>
            <person name="Blein T."/>
            <person name="Aime D."/>
            <person name="Laguerre M."/>
            <person name="Taylor J."/>
            <person name="Schubert V."/>
            <person name="Nelson M."/>
            <person name="Geu-Flores F."/>
            <person name="Crespi M."/>
            <person name="Gallardo-Guerrero K."/>
            <person name="Delaux P.-M."/>
            <person name="Salse J."/>
            <person name="Berges H."/>
            <person name="Guyot R."/>
            <person name="Gouzy J."/>
            <person name="Peret B."/>
        </authorList>
    </citation>
    <scope>NUCLEOTIDE SEQUENCE [LARGE SCALE GENOMIC DNA]</scope>
    <source>
        <strain evidence="2">cv. Amiga</strain>
    </source>
</reference>
<comment type="caution">
    <text evidence="1">The sequence shown here is derived from an EMBL/GenBank/DDBJ whole genome shotgun (WGS) entry which is preliminary data.</text>
</comment>
<dbReference type="AlphaFoldDB" id="A0A6A4R2T9"/>
<evidence type="ECO:0000313" key="1">
    <source>
        <dbReference type="EMBL" id="KAE9621138.1"/>
    </source>
</evidence>
<dbReference type="EMBL" id="WOCE01000001">
    <property type="protein sequence ID" value="KAE9621138.1"/>
    <property type="molecule type" value="Genomic_DNA"/>
</dbReference>